<comment type="caution">
    <text evidence="7">The sequence shown here is derived from an EMBL/GenBank/DDBJ whole genome shotgun (WGS) entry which is preliminary data.</text>
</comment>
<dbReference type="InterPro" id="IPR042808">
    <property type="entry name" value="CLEC7A"/>
</dbReference>
<dbReference type="InterPro" id="IPR016186">
    <property type="entry name" value="C-type_lectin-like/link_sf"/>
</dbReference>
<gene>
    <name evidence="7" type="ORF">JRQ81_002412</name>
</gene>
<evidence type="ECO:0000256" key="3">
    <source>
        <dbReference type="ARBA" id="ARBA00022525"/>
    </source>
</evidence>
<feature type="transmembrane region" description="Helical" evidence="5">
    <location>
        <begin position="37"/>
        <end position="60"/>
    </location>
</feature>
<dbReference type="OrthoDB" id="7357196at2759"/>
<dbReference type="GO" id="GO:0001872">
    <property type="term" value="F:(1-&gt;3)-beta-D-glucan binding"/>
    <property type="evidence" value="ECO:0007669"/>
    <property type="project" value="InterPro"/>
</dbReference>
<evidence type="ECO:0000313" key="8">
    <source>
        <dbReference type="Proteomes" id="UP001142489"/>
    </source>
</evidence>
<proteinExistence type="predicted"/>
<reference evidence="7" key="1">
    <citation type="journal article" date="2023" name="DNA Res.">
        <title>Chromosome-level genome assembly of Phrynocephalus forsythii using third-generation DNA sequencing and Hi-C analysis.</title>
        <authorList>
            <person name="Qi Y."/>
            <person name="Zhao W."/>
            <person name="Zhao Y."/>
            <person name="Niu C."/>
            <person name="Cao S."/>
            <person name="Zhang Y."/>
        </authorList>
    </citation>
    <scope>NUCLEOTIDE SEQUENCE</scope>
    <source>
        <tissue evidence="7">Muscle</tissue>
    </source>
</reference>
<feature type="non-terminal residue" evidence="7">
    <location>
        <position position="165"/>
    </location>
</feature>
<dbReference type="Gene3D" id="3.10.100.10">
    <property type="entry name" value="Mannose-Binding Protein A, subunit A"/>
    <property type="match status" value="1"/>
</dbReference>
<dbReference type="GO" id="GO:0005576">
    <property type="term" value="C:extracellular region"/>
    <property type="evidence" value="ECO:0007669"/>
    <property type="project" value="UniProtKB-SubCell"/>
</dbReference>
<sequence>MAEEVTYADLTFINLEQHKKEGFQKTKTKASHHWRPAAVALGIFCLALLGAAGTLGFKVLQASHRVSSQNENLTLQKTICSPCPEKWLQRGENCYFFTTKWNSWEEGKTQCTTLNSRLLKIENKEELEFILESAQSYNSYWIGLSRRKASEPWLWEDNSTFIMDL</sequence>
<dbReference type="CDD" id="cd03593">
    <property type="entry name" value="CLECT_NK_receptors_like"/>
    <property type="match status" value="1"/>
</dbReference>
<evidence type="ECO:0000256" key="1">
    <source>
        <dbReference type="ARBA" id="ARBA00004167"/>
    </source>
</evidence>
<dbReference type="PROSITE" id="PS50041">
    <property type="entry name" value="C_TYPE_LECTIN_2"/>
    <property type="match status" value="1"/>
</dbReference>
<dbReference type="AlphaFoldDB" id="A0A9Q0XIV0"/>
<feature type="domain" description="C-type lectin" evidence="6">
    <location>
        <begin position="90"/>
        <end position="165"/>
    </location>
</feature>
<dbReference type="SUPFAM" id="SSF56436">
    <property type="entry name" value="C-type lectin-like"/>
    <property type="match status" value="1"/>
</dbReference>
<keyword evidence="4" id="KW-0430">Lectin</keyword>
<dbReference type="EMBL" id="JAPFRF010000011">
    <property type="protein sequence ID" value="KAJ7316250.1"/>
    <property type="molecule type" value="Genomic_DNA"/>
</dbReference>
<dbReference type="InterPro" id="IPR016187">
    <property type="entry name" value="CTDL_fold"/>
</dbReference>
<dbReference type="GO" id="GO:0071226">
    <property type="term" value="P:cellular response to molecule of fungal origin"/>
    <property type="evidence" value="ECO:0007669"/>
    <property type="project" value="InterPro"/>
</dbReference>
<evidence type="ECO:0000313" key="7">
    <source>
        <dbReference type="EMBL" id="KAJ7316250.1"/>
    </source>
</evidence>
<keyword evidence="5" id="KW-0812">Transmembrane</keyword>
<accession>A0A9Q0XIV0</accession>
<comment type="subcellular location">
    <subcellularLocation>
        <location evidence="1">Membrane</location>
        <topology evidence="1">Single-pass membrane protein</topology>
    </subcellularLocation>
    <subcellularLocation>
        <location evidence="2">Secreted</location>
    </subcellularLocation>
</comment>
<protein>
    <recommendedName>
        <fullName evidence="6">C-type lectin domain-containing protein</fullName>
    </recommendedName>
</protein>
<organism evidence="7 8">
    <name type="scientific">Phrynocephalus forsythii</name>
    <dbReference type="NCBI Taxonomy" id="171643"/>
    <lineage>
        <taxon>Eukaryota</taxon>
        <taxon>Metazoa</taxon>
        <taxon>Chordata</taxon>
        <taxon>Craniata</taxon>
        <taxon>Vertebrata</taxon>
        <taxon>Euteleostomi</taxon>
        <taxon>Lepidosauria</taxon>
        <taxon>Squamata</taxon>
        <taxon>Bifurcata</taxon>
        <taxon>Unidentata</taxon>
        <taxon>Episquamata</taxon>
        <taxon>Toxicofera</taxon>
        <taxon>Iguania</taxon>
        <taxon>Acrodonta</taxon>
        <taxon>Agamidae</taxon>
        <taxon>Agaminae</taxon>
        <taxon>Phrynocephalus</taxon>
    </lineage>
</organism>
<evidence type="ECO:0000256" key="5">
    <source>
        <dbReference type="SAM" id="Phobius"/>
    </source>
</evidence>
<dbReference type="InterPro" id="IPR001304">
    <property type="entry name" value="C-type_lectin-like"/>
</dbReference>
<keyword evidence="3" id="KW-0964">Secreted</keyword>
<dbReference type="Pfam" id="PF00059">
    <property type="entry name" value="Lectin_C"/>
    <property type="match status" value="1"/>
</dbReference>
<name>A0A9Q0XIV0_9SAUR</name>
<dbReference type="Proteomes" id="UP001142489">
    <property type="component" value="Unassembled WGS sequence"/>
</dbReference>
<keyword evidence="5" id="KW-1133">Transmembrane helix</keyword>
<keyword evidence="5" id="KW-0472">Membrane</keyword>
<evidence type="ECO:0000256" key="2">
    <source>
        <dbReference type="ARBA" id="ARBA00004613"/>
    </source>
</evidence>
<dbReference type="InterPro" id="IPR033992">
    <property type="entry name" value="NKR-like_CTLD"/>
</dbReference>
<evidence type="ECO:0000256" key="4">
    <source>
        <dbReference type="ARBA" id="ARBA00022734"/>
    </source>
</evidence>
<dbReference type="PANTHER" id="PTHR47218">
    <property type="entry name" value="C-TYPE LECTIN DOMAIN FAMILY 7 MEMBER A"/>
    <property type="match status" value="1"/>
</dbReference>
<keyword evidence="8" id="KW-1185">Reference proteome</keyword>
<dbReference type="GO" id="GO:0016020">
    <property type="term" value="C:membrane"/>
    <property type="evidence" value="ECO:0007669"/>
    <property type="project" value="UniProtKB-SubCell"/>
</dbReference>
<evidence type="ECO:0000259" key="6">
    <source>
        <dbReference type="PROSITE" id="PS50041"/>
    </source>
</evidence>
<dbReference type="PANTHER" id="PTHR47218:SF2">
    <property type="entry name" value="C-TYPE LECTIN DOMAIN-CONTAINING PROTEIN"/>
    <property type="match status" value="1"/>
</dbReference>